<dbReference type="InterPro" id="IPR007791">
    <property type="entry name" value="DjlA_N"/>
</dbReference>
<evidence type="ECO:0000313" key="3">
    <source>
        <dbReference type="EMBL" id="NNF07100.1"/>
    </source>
</evidence>
<name>A0A7Y2H2K1_UNCEI</name>
<dbReference type="EMBL" id="JABDJR010000404">
    <property type="protein sequence ID" value="NNF07100.1"/>
    <property type="molecule type" value="Genomic_DNA"/>
</dbReference>
<accession>A0A7Y2H2K1</accession>
<keyword evidence="1" id="KW-0732">Signal</keyword>
<dbReference type="AlphaFoldDB" id="A0A7Y2H2K1"/>
<protein>
    <submittedName>
        <fullName evidence="3">TerB family tellurite resistance protein</fullName>
    </submittedName>
</protein>
<dbReference type="CDD" id="cd07177">
    <property type="entry name" value="terB_like"/>
    <property type="match status" value="1"/>
</dbReference>
<dbReference type="Proteomes" id="UP000547674">
    <property type="component" value="Unassembled WGS sequence"/>
</dbReference>
<sequence>MSKKKRQVAVLKVLAAAAWADGHLDNEEINTIKELMIRYGLNPQEISEVTALMDHPVSYSRCEELMRDLVGLLGSDSDRHEVMEQLRELFASDGHVSDEEKEVLDGLEGVLKSMS</sequence>
<feature type="domain" description="Co-chaperone DjlA N-terminal" evidence="2">
    <location>
        <begin position="8"/>
        <end position="109"/>
    </location>
</feature>
<feature type="non-terminal residue" evidence="3">
    <location>
        <position position="115"/>
    </location>
</feature>
<feature type="chain" id="PRO_5031457830" evidence="1">
    <location>
        <begin position="21"/>
        <end position="115"/>
    </location>
</feature>
<dbReference type="SUPFAM" id="SSF158682">
    <property type="entry name" value="TerB-like"/>
    <property type="match status" value="1"/>
</dbReference>
<comment type="caution">
    <text evidence="3">The sequence shown here is derived from an EMBL/GenBank/DDBJ whole genome shotgun (WGS) entry which is preliminary data.</text>
</comment>
<dbReference type="Gene3D" id="1.10.3680.10">
    <property type="entry name" value="TerB-like"/>
    <property type="match status" value="1"/>
</dbReference>
<feature type="signal peptide" evidence="1">
    <location>
        <begin position="1"/>
        <end position="20"/>
    </location>
</feature>
<proteinExistence type="predicted"/>
<evidence type="ECO:0000256" key="1">
    <source>
        <dbReference type="SAM" id="SignalP"/>
    </source>
</evidence>
<dbReference type="InterPro" id="IPR029024">
    <property type="entry name" value="TerB-like"/>
</dbReference>
<evidence type="ECO:0000313" key="4">
    <source>
        <dbReference type="Proteomes" id="UP000547674"/>
    </source>
</evidence>
<organism evidence="3 4">
    <name type="scientific">Eiseniibacteriota bacterium</name>
    <dbReference type="NCBI Taxonomy" id="2212470"/>
    <lineage>
        <taxon>Bacteria</taxon>
        <taxon>Candidatus Eiseniibacteriota</taxon>
    </lineage>
</organism>
<evidence type="ECO:0000259" key="2">
    <source>
        <dbReference type="Pfam" id="PF05099"/>
    </source>
</evidence>
<reference evidence="3 4" key="1">
    <citation type="submission" date="2020-03" db="EMBL/GenBank/DDBJ databases">
        <title>Metabolic flexibility allows generalist bacteria to become dominant in a frequently disturbed ecosystem.</title>
        <authorList>
            <person name="Chen Y.-J."/>
            <person name="Leung P.M."/>
            <person name="Bay S.K."/>
            <person name="Hugenholtz P."/>
            <person name="Kessler A.J."/>
            <person name="Shelley G."/>
            <person name="Waite D.W."/>
            <person name="Cook P.L."/>
            <person name="Greening C."/>
        </authorList>
    </citation>
    <scope>NUCLEOTIDE SEQUENCE [LARGE SCALE GENOMIC DNA]</scope>
    <source>
        <strain evidence="3">SS_bin_28</strain>
    </source>
</reference>
<dbReference type="Pfam" id="PF05099">
    <property type="entry name" value="TerB"/>
    <property type="match status" value="1"/>
</dbReference>
<gene>
    <name evidence="3" type="ORF">HKN21_10095</name>
</gene>